<dbReference type="Proteomes" id="UP000317366">
    <property type="component" value="Unassembled WGS sequence"/>
</dbReference>
<evidence type="ECO:0000313" key="4">
    <source>
        <dbReference type="Proteomes" id="UP000317366"/>
    </source>
</evidence>
<protein>
    <recommendedName>
        <fullName evidence="1">EfeO-type cupredoxin-like domain-containing protein</fullName>
    </recommendedName>
</protein>
<proteinExistence type="predicted"/>
<dbReference type="InterPro" id="IPR008972">
    <property type="entry name" value="Cupredoxin"/>
</dbReference>
<organism evidence="2 5">
    <name type="scientific">Eiseniibacteriota bacterium</name>
    <dbReference type="NCBI Taxonomy" id="2212470"/>
    <lineage>
        <taxon>Bacteria</taxon>
        <taxon>Candidatus Eiseniibacteriota</taxon>
    </lineage>
</organism>
<evidence type="ECO:0000313" key="2">
    <source>
        <dbReference type="EMBL" id="TMQ52136.1"/>
    </source>
</evidence>
<evidence type="ECO:0000313" key="3">
    <source>
        <dbReference type="EMBL" id="TMQ63964.1"/>
    </source>
</evidence>
<comment type="caution">
    <text evidence="2">The sequence shown here is derived from an EMBL/GenBank/DDBJ whole genome shotgun (WGS) entry which is preliminary data.</text>
</comment>
<evidence type="ECO:0000313" key="5">
    <source>
        <dbReference type="Proteomes" id="UP000319829"/>
    </source>
</evidence>
<dbReference type="Gene3D" id="2.60.40.420">
    <property type="entry name" value="Cupredoxins - blue copper proteins"/>
    <property type="match status" value="1"/>
</dbReference>
<dbReference type="EMBL" id="VBOU01000114">
    <property type="protein sequence ID" value="TMQ52136.1"/>
    <property type="molecule type" value="Genomic_DNA"/>
</dbReference>
<evidence type="ECO:0000259" key="1">
    <source>
        <dbReference type="Pfam" id="PF13473"/>
    </source>
</evidence>
<dbReference type="AlphaFoldDB" id="A0A538SL88"/>
<dbReference type="InterPro" id="IPR028096">
    <property type="entry name" value="EfeO_Cupredoxin"/>
</dbReference>
<dbReference type="EMBL" id="VBOX01000049">
    <property type="protein sequence ID" value="TMQ63964.1"/>
    <property type="molecule type" value="Genomic_DNA"/>
</dbReference>
<dbReference type="CDD" id="cd00920">
    <property type="entry name" value="Cupredoxin"/>
    <property type="match status" value="1"/>
</dbReference>
<accession>A0A538SL88</accession>
<gene>
    <name evidence="2" type="ORF">E6K74_12660</name>
    <name evidence="3" type="ORF">E6K77_04500</name>
</gene>
<dbReference type="SUPFAM" id="SSF49503">
    <property type="entry name" value="Cupredoxins"/>
    <property type="match status" value="1"/>
</dbReference>
<dbReference type="Proteomes" id="UP000319829">
    <property type="component" value="Unassembled WGS sequence"/>
</dbReference>
<dbReference type="Pfam" id="PF13473">
    <property type="entry name" value="Cupredoxin_1"/>
    <property type="match status" value="1"/>
</dbReference>
<feature type="domain" description="EfeO-type cupredoxin-like" evidence="1">
    <location>
        <begin position="38"/>
        <end position="134"/>
    </location>
</feature>
<name>A0A538SL88_UNCEI</name>
<reference evidence="4 5" key="1">
    <citation type="journal article" date="2019" name="Nat. Microbiol.">
        <title>Mediterranean grassland soil C-N compound turnover is dependent on rainfall and depth, and is mediated by genomically divergent microorganisms.</title>
        <authorList>
            <person name="Diamond S."/>
            <person name="Andeer P.F."/>
            <person name="Li Z."/>
            <person name="Crits-Christoph A."/>
            <person name="Burstein D."/>
            <person name="Anantharaman K."/>
            <person name="Lane K.R."/>
            <person name="Thomas B.C."/>
            <person name="Pan C."/>
            <person name="Northen T.R."/>
            <person name="Banfield J.F."/>
        </authorList>
    </citation>
    <scope>NUCLEOTIDE SEQUENCE [LARGE SCALE GENOMIC DNA]</scope>
    <source>
        <strain evidence="2">WS_4</strain>
        <strain evidence="3">WS_7</strain>
    </source>
</reference>
<sequence length="137" mass="14973">MANFLDLGGSLVKRAFVPVLLILALAGAALAFVGRRSEIPSGPARTVVLRMSDYTFNGTNPTLTFEPGERIHFVIRNDESSPIRHNFRVVGLDVPCERELQPGETREVTVTLPRSGEFAYTCCTHPGMGGKMVIEGR</sequence>